<keyword evidence="2" id="KW-0812">Transmembrane</keyword>
<evidence type="ECO:0000313" key="4">
    <source>
        <dbReference type="Proteomes" id="UP000031668"/>
    </source>
</evidence>
<dbReference type="EMBL" id="JWZT01004952">
    <property type="protein sequence ID" value="KII62522.1"/>
    <property type="molecule type" value="Genomic_DNA"/>
</dbReference>
<gene>
    <name evidence="3" type="ORF">RF11_05637</name>
</gene>
<feature type="transmembrane region" description="Helical" evidence="2">
    <location>
        <begin position="77"/>
        <end position="104"/>
    </location>
</feature>
<evidence type="ECO:0000256" key="2">
    <source>
        <dbReference type="SAM" id="Phobius"/>
    </source>
</evidence>
<sequence>MFRVINSDCVDLSGNKYPFGEITRFQNISKCELCICGTDSEWICDHYVSCKSLDCKSSNSAVGECCAEMHCGGITKFMILGFGIFAIILYIAFILIIMLIFSILHWRKTSKKADNSDTPDTNLGEETKKQNLELDEDISESNKEPVRYLFAPKDPN</sequence>
<dbReference type="AlphaFoldDB" id="A0A0C2J0D5"/>
<protein>
    <submittedName>
        <fullName evidence="3">Uncharacterized protein</fullName>
    </submittedName>
</protein>
<proteinExistence type="predicted"/>
<keyword evidence="2" id="KW-0472">Membrane</keyword>
<comment type="caution">
    <text evidence="3">The sequence shown here is derived from an EMBL/GenBank/DDBJ whole genome shotgun (WGS) entry which is preliminary data.</text>
</comment>
<accession>A0A0C2J0D5</accession>
<reference evidence="3 4" key="1">
    <citation type="journal article" date="2014" name="Genome Biol. Evol.">
        <title>The genome of the myxosporean Thelohanellus kitauei shows adaptations to nutrient acquisition within its fish host.</title>
        <authorList>
            <person name="Yang Y."/>
            <person name="Xiong J."/>
            <person name="Zhou Z."/>
            <person name="Huo F."/>
            <person name="Miao W."/>
            <person name="Ran C."/>
            <person name="Liu Y."/>
            <person name="Zhang J."/>
            <person name="Feng J."/>
            <person name="Wang M."/>
            <person name="Wang M."/>
            <person name="Wang L."/>
            <person name="Yao B."/>
        </authorList>
    </citation>
    <scope>NUCLEOTIDE SEQUENCE [LARGE SCALE GENOMIC DNA]</scope>
    <source>
        <strain evidence="3">Wuqing</strain>
    </source>
</reference>
<evidence type="ECO:0000256" key="1">
    <source>
        <dbReference type="SAM" id="MobiDB-lite"/>
    </source>
</evidence>
<organism evidence="3 4">
    <name type="scientific">Thelohanellus kitauei</name>
    <name type="common">Myxosporean</name>
    <dbReference type="NCBI Taxonomy" id="669202"/>
    <lineage>
        <taxon>Eukaryota</taxon>
        <taxon>Metazoa</taxon>
        <taxon>Cnidaria</taxon>
        <taxon>Myxozoa</taxon>
        <taxon>Myxosporea</taxon>
        <taxon>Bivalvulida</taxon>
        <taxon>Platysporina</taxon>
        <taxon>Myxobolidae</taxon>
        <taxon>Thelohanellus</taxon>
    </lineage>
</organism>
<dbReference type="Proteomes" id="UP000031668">
    <property type="component" value="Unassembled WGS sequence"/>
</dbReference>
<keyword evidence="2" id="KW-1133">Transmembrane helix</keyword>
<keyword evidence="4" id="KW-1185">Reference proteome</keyword>
<feature type="region of interest" description="Disordered" evidence="1">
    <location>
        <begin position="111"/>
        <end position="156"/>
    </location>
</feature>
<evidence type="ECO:0000313" key="3">
    <source>
        <dbReference type="EMBL" id="KII62522.1"/>
    </source>
</evidence>
<name>A0A0C2J0D5_THEKT</name>